<dbReference type="NCBIfam" id="TIGR01683">
    <property type="entry name" value="thiS"/>
    <property type="match status" value="1"/>
</dbReference>
<dbReference type="EMBL" id="LGVR01000063">
    <property type="protein sequence ID" value="KOA84770.1"/>
    <property type="molecule type" value="Genomic_DNA"/>
</dbReference>
<name>A0A9Q1ZB62_CLOBO</name>
<protein>
    <submittedName>
        <fullName evidence="1">Thiamine biosynthesis protein ThiS</fullName>
    </submittedName>
</protein>
<dbReference type="InterPro" id="IPR012675">
    <property type="entry name" value="Beta-grasp_dom_sf"/>
</dbReference>
<dbReference type="PANTHER" id="PTHR34472">
    <property type="entry name" value="SULFUR CARRIER PROTEIN THIS"/>
    <property type="match status" value="1"/>
</dbReference>
<dbReference type="InterPro" id="IPR010035">
    <property type="entry name" value="Thi_S"/>
</dbReference>
<gene>
    <name evidence="1" type="ORF">ADU74_10810</name>
</gene>
<dbReference type="SUPFAM" id="SSF54285">
    <property type="entry name" value="MoaD/ThiS"/>
    <property type="match status" value="1"/>
</dbReference>
<sequence length="64" mass="7239">MIVNGEKMSFEDDMTVEELLNKLELNSSKVVVEVDMDIISKQQYSIKKVNFNSKVEIIQFVGGG</sequence>
<dbReference type="InterPro" id="IPR016155">
    <property type="entry name" value="Mopterin_synth/thiamin_S_b"/>
</dbReference>
<dbReference type="Gene3D" id="3.10.20.30">
    <property type="match status" value="1"/>
</dbReference>
<dbReference type="Pfam" id="PF02597">
    <property type="entry name" value="ThiS"/>
    <property type="match status" value="1"/>
</dbReference>
<evidence type="ECO:0000313" key="1">
    <source>
        <dbReference type="EMBL" id="KOA84770.1"/>
    </source>
</evidence>
<dbReference type="CDD" id="cd00565">
    <property type="entry name" value="Ubl_ThiS"/>
    <property type="match status" value="1"/>
</dbReference>
<proteinExistence type="predicted"/>
<comment type="caution">
    <text evidence="1">The sequence shown here is derived from an EMBL/GenBank/DDBJ whole genome shotgun (WGS) entry which is preliminary data.</text>
</comment>
<reference evidence="1 2" key="1">
    <citation type="submission" date="2015-07" db="EMBL/GenBank/DDBJ databases">
        <title>Draft genome sequences of 17 French Clostridium botulinum group III.</title>
        <authorList>
            <person name="Woudstra C."/>
            <person name="Le Marechal C."/>
            <person name="Souillard R."/>
            <person name="Bayon-Auboyer M.-H."/>
            <person name="Dessouter D."/>
            <person name="Fach P."/>
        </authorList>
    </citation>
    <scope>NUCLEOTIDE SEQUENCE [LARGE SCALE GENOMIC DNA]</scope>
    <source>
        <strain evidence="1 2">12LNRI-CD</strain>
    </source>
</reference>
<dbReference type="AlphaFoldDB" id="A0A9Q1ZB62"/>
<dbReference type="PANTHER" id="PTHR34472:SF1">
    <property type="entry name" value="SULFUR CARRIER PROTEIN THIS"/>
    <property type="match status" value="1"/>
</dbReference>
<dbReference type="OrthoDB" id="9798559at2"/>
<dbReference type="InterPro" id="IPR003749">
    <property type="entry name" value="ThiS/MoaD-like"/>
</dbReference>
<evidence type="ECO:0000313" key="2">
    <source>
        <dbReference type="Proteomes" id="UP000037540"/>
    </source>
</evidence>
<accession>A0A9Q1ZB62</accession>
<dbReference type="Proteomes" id="UP000037540">
    <property type="component" value="Unassembled WGS sequence"/>
</dbReference>
<organism evidence="1 2">
    <name type="scientific">Clostridium botulinum</name>
    <dbReference type="NCBI Taxonomy" id="1491"/>
    <lineage>
        <taxon>Bacteria</taxon>
        <taxon>Bacillati</taxon>
        <taxon>Bacillota</taxon>
        <taxon>Clostridia</taxon>
        <taxon>Eubacteriales</taxon>
        <taxon>Clostridiaceae</taxon>
        <taxon>Clostridium</taxon>
    </lineage>
</organism>
<dbReference type="RefSeq" id="WP_013724889.1">
    <property type="nucleotide sequence ID" value="NZ_LGVO01000066.1"/>
</dbReference>